<dbReference type="EMBL" id="KZ679128">
    <property type="protein sequence ID" value="PTB79843.1"/>
    <property type="molecule type" value="Genomic_DNA"/>
</dbReference>
<reference evidence="2 3" key="1">
    <citation type="submission" date="2016-07" db="EMBL/GenBank/DDBJ databases">
        <title>Multiple horizontal gene transfer events from other fungi enriched the ability of initially mycotrophic Trichoderma (Ascomycota) to feed on dead plant biomass.</title>
        <authorList>
            <consortium name="DOE Joint Genome Institute"/>
            <person name="Aerts A."/>
            <person name="Atanasova L."/>
            <person name="Chenthamara K."/>
            <person name="Zhang J."/>
            <person name="Grujic M."/>
            <person name="Henrissat B."/>
            <person name="Kuo A."/>
            <person name="Salamov A."/>
            <person name="Lipzen A."/>
            <person name="Labutti K."/>
            <person name="Barry K."/>
            <person name="Miao Y."/>
            <person name="Rahimi M.J."/>
            <person name="Shen Q."/>
            <person name="Grigoriev I.V."/>
            <person name="Kubicek C.P."/>
            <person name="Druzhinina I.S."/>
        </authorList>
    </citation>
    <scope>NUCLEOTIDE SEQUENCE [LARGE SCALE GENOMIC DNA]</scope>
    <source>
        <strain evidence="2 3">ATCC 18648</strain>
    </source>
</reference>
<name>A0A2T4CE63_TRILO</name>
<feature type="transmembrane region" description="Helical" evidence="1">
    <location>
        <begin position="70"/>
        <end position="93"/>
    </location>
</feature>
<evidence type="ECO:0000313" key="3">
    <source>
        <dbReference type="Proteomes" id="UP000240760"/>
    </source>
</evidence>
<dbReference type="AlphaFoldDB" id="A0A2T4CE63"/>
<evidence type="ECO:0000313" key="2">
    <source>
        <dbReference type="EMBL" id="PTB79843.1"/>
    </source>
</evidence>
<gene>
    <name evidence="2" type="ORF">M440DRAFT_249488</name>
</gene>
<protein>
    <submittedName>
        <fullName evidence="2">Uncharacterized protein</fullName>
    </submittedName>
</protein>
<organism evidence="2 3">
    <name type="scientific">Trichoderma longibrachiatum ATCC 18648</name>
    <dbReference type="NCBI Taxonomy" id="983965"/>
    <lineage>
        <taxon>Eukaryota</taxon>
        <taxon>Fungi</taxon>
        <taxon>Dikarya</taxon>
        <taxon>Ascomycota</taxon>
        <taxon>Pezizomycotina</taxon>
        <taxon>Sordariomycetes</taxon>
        <taxon>Hypocreomycetidae</taxon>
        <taxon>Hypocreales</taxon>
        <taxon>Hypocreaceae</taxon>
        <taxon>Trichoderma</taxon>
    </lineage>
</organism>
<accession>A0A2T4CE63</accession>
<keyword evidence="1" id="KW-1133">Transmembrane helix</keyword>
<evidence type="ECO:0000256" key="1">
    <source>
        <dbReference type="SAM" id="Phobius"/>
    </source>
</evidence>
<keyword evidence="1" id="KW-0472">Membrane</keyword>
<keyword evidence="3" id="KW-1185">Reference proteome</keyword>
<dbReference type="Proteomes" id="UP000240760">
    <property type="component" value="Unassembled WGS sequence"/>
</dbReference>
<keyword evidence="1" id="KW-0812">Transmembrane</keyword>
<proteinExistence type="predicted"/>
<sequence>MSWIYHERRCGLSSPDPISLTLLALRLPQNETFADPGPTRIRCPLPAPRPVSCVISRILSTLARLHHPPALVVTLPLPGLTLTLLLSLAVLALRMDDRLSTPSSGCALDLRALALVAQASSDRCVLSLSASASSSTSV</sequence>